<feature type="compositionally biased region" description="Low complexity" evidence="1">
    <location>
        <begin position="153"/>
        <end position="173"/>
    </location>
</feature>
<feature type="region of interest" description="Disordered" evidence="1">
    <location>
        <begin position="572"/>
        <end position="653"/>
    </location>
</feature>
<organism evidence="2 3">
    <name type="scientific">Naumovozyma dairenensis (strain ATCC 10597 / BCRC 20456 / CBS 421 / NBRC 0211 / NRRL Y-12639)</name>
    <name type="common">Saccharomyces dairenensis</name>
    <dbReference type="NCBI Taxonomy" id="1071378"/>
    <lineage>
        <taxon>Eukaryota</taxon>
        <taxon>Fungi</taxon>
        <taxon>Dikarya</taxon>
        <taxon>Ascomycota</taxon>
        <taxon>Saccharomycotina</taxon>
        <taxon>Saccharomycetes</taxon>
        <taxon>Saccharomycetales</taxon>
        <taxon>Saccharomycetaceae</taxon>
        <taxon>Naumovozyma</taxon>
    </lineage>
</organism>
<evidence type="ECO:0000313" key="3">
    <source>
        <dbReference type="Proteomes" id="UP000000689"/>
    </source>
</evidence>
<feature type="compositionally biased region" description="Polar residues" evidence="1">
    <location>
        <begin position="120"/>
        <end position="141"/>
    </location>
</feature>
<dbReference type="KEGG" id="ndi:NDAI_0E03410"/>
<feature type="compositionally biased region" description="Polar residues" evidence="1">
    <location>
        <begin position="576"/>
        <end position="628"/>
    </location>
</feature>
<dbReference type="AlphaFoldDB" id="G0WBN8"/>
<dbReference type="OrthoDB" id="10665128at2759"/>
<dbReference type="InterPro" id="IPR053086">
    <property type="entry name" value="RhoGEF_domain"/>
</dbReference>
<reference evidence="2 3" key="1">
    <citation type="journal article" date="2011" name="Proc. Natl. Acad. Sci. U.S.A.">
        <title>Evolutionary erosion of yeast sex chromosomes by mating-type switching accidents.</title>
        <authorList>
            <person name="Gordon J.L."/>
            <person name="Armisen D."/>
            <person name="Proux-Wera E."/>
            <person name="Oheigeartaigh S.S."/>
            <person name="Byrne K.P."/>
            <person name="Wolfe K.H."/>
        </authorList>
    </citation>
    <scope>NUCLEOTIDE SEQUENCE [LARGE SCALE GENOMIC DNA]</scope>
    <source>
        <strain evidence="3">ATCC 10597 / BCRC 20456 / CBS 421 / NBRC 0211 / NRRL Y-12639</strain>
    </source>
</reference>
<keyword evidence="3" id="KW-1185">Reference proteome</keyword>
<proteinExistence type="predicted"/>
<dbReference type="EMBL" id="HE580271">
    <property type="protein sequence ID" value="CCD25158.1"/>
    <property type="molecule type" value="Genomic_DNA"/>
</dbReference>
<feature type="region of interest" description="Disordered" evidence="1">
    <location>
        <begin position="198"/>
        <end position="300"/>
    </location>
</feature>
<dbReference type="GO" id="GO:0005085">
    <property type="term" value="F:guanyl-nucleotide exchange factor activity"/>
    <property type="evidence" value="ECO:0007669"/>
    <property type="project" value="TreeGrafter"/>
</dbReference>
<feature type="compositionally biased region" description="Low complexity" evidence="1">
    <location>
        <begin position="629"/>
        <end position="653"/>
    </location>
</feature>
<feature type="region of interest" description="Disordered" evidence="1">
    <location>
        <begin position="76"/>
        <end position="173"/>
    </location>
</feature>
<dbReference type="HOGENOM" id="CLU_430881_0_0_1"/>
<dbReference type="RefSeq" id="XP_003670401.1">
    <property type="nucleotide sequence ID" value="XM_003670353.1"/>
</dbReference>
<dbReference type="GO" id="GO:0005829">
    <property type="term" value="C:cytosol"/>
    <property type="evidence" value="ECO:0007669"/>
    <property type="project" value="TreeGrafter"/>
</dbReference>
<sequence length="653" mass="74865">MSQTDATTKLDANTLDQLRSIRPINPMSDEDQEIENPVTLFFKREDLYILTKVFPNWQNYAISLTELLTMFQDATNDTEQEQEPEQEHEQEIQQEVQQEIQKEKPVQQQVLETNAAPEPKTTTKINADNTPQKEPSIQEPTITKDITKESELQKQQPNEQIPEQPQPIPRQQEAIQQHEPIVSTNTTRVNTSAVMETTTTAAAKTTTTTTTSTPTQTTTKKQETNKHQQTIETPSTNISTASTHNTDTNTKNNNITNNNNDSNKINGTAPSVHTSTAVTTTATTSTNTDTDTDTDTKAKPNASKAVIGNDKQIIYQEKLWLIDNNKWPAPSADCNANIYWSKLTTLTITNMENLDYISTFDMEKYLLDMTNFWIDQTQIWIDQLKDISPNRATSFIMFAADFENSFEELKLNQLLTLKSFNNSMKKTMKNIPLYEAENIFLTIILKSLFPDIVDMSLPAYVNWELVKKTFVKINVPIVLQTILHDFKLNSWTRETHIRTWINKINAFNQFERKPPIPNEIIKRELLNSFEEYYQGKYREWSRQYRNVGTPLDKVIQRIDLISYTNQIQNKIRDPNHNSITRSIGDSPTKRSNSLINTNAYSHSIPSTPVHNSDMNLKNVNRQTTSYEGNNNNNNNNVNTSPKSETSPSTEYYI</sequence>
<feature type="compositionally biased region" description="Low complexity" evidence="1">
    <location>
        <begin position="198"/>
        <end position="219"/>
    </location>
</feature>
<name>G0WBN8_NAUDC</name>
<dbReference type="Proteomes" id="UP000000689">
    <property type="component" value="Chromosome 5"/>
</dbReference>
<dbReference type="GeneID" id="11498736"/>
<dbReference type="PANTHER" id="PTHR45834">
    <property type="entry name" value="RHO GUANINE NUCLEOTIDE EXCHANGE FACTOR 9-RELATED"/>
    <property type="match status" value="1"/>
</dbReference>
<evidence type="ECO:0000313" key="2">
    <source>
        <dbReference type="EMBL" id="CCD25158.1"/>
    </source>
</evidence>
<protein>
    <submittedName>
        <fullName evidence="2">Uncharacterized protein</fullName>
    </submittedName>
</protein>
<dbReference type="STRING" id="1071378.G0WBN8"/>
<feature type="compositionally biased region" description="Polar residues" evidence="1">
    <location>
        <begin position="231"/>
        <end position="241"/>
    </location>
</feature>
<dbReference type="OMA" id="HRIANEP"/>
<evidence type="ECO:0000256" key="1">
    <source>
        <dbReference type="SAM" id="MobiDB-lite"/>
    </source>
</evidence>
<accession>G0WBN8</accession>
<gene>
    <name evidence="2" type="primary">NDAI0E03410</name>
    <name evidence="2" type="ordered locus">NDAI_0E03410</name>
</gene>
<dbReference type="PANTHER" id="PTHR45834:SF3">
    <property type="entry name" value="RHO GUANINE NUCLEOTIDE EXCHANGE FACTOR 3, ISOFORM L"/>
    <property type="match status" value="1"/>
</dbReference>
<feature type="compositionally biased region" description="Low complexity" evidence="1">
    <location>
        <begin position="242"/>
        <end position="289"/>
    </location>
</feature>